<dbReference type="AlphaFoldDB" id="A0A0N8HKB1"/>
<accession>A0A0N8HKB1</accession>
<evidence type="ECO:0000313" key="2">
    <source>
        <dbReference type="EMBL" id="KPM83384.1"/>
    </source>
</evidence>
<dbReference type="Pfam" id="PF00248">
    <property type="entry name" value="Aldo_ket_red"/>
    <property type="match status" value="1"/>
</dbReference>
<dbReference type="PANTHER" id="PTHR43312">
    <property type="entry name" value="D-THREO-ALDOSE 1-DEHYDROGENASE"/>
    <property type="match status" value="1"/>
</dbReference>
<proteinExistence type="predicted"/>
<dbReference type="PATRIC" id="fig|570156.3.peg.3517"/>
<dbReference type="RefSeq" id="WP_054553283.1">
    <property type="nucleotide sequence ID" value="NZ_LJTC01000007.1"/>
</dbReference>
<dbReference type="PANTHER" id="PTHR43312:SF1">
    <property type="entry name" value="NADP-DEPENDENT OXIDOREDUCTASE DOMAIN-CONTAINING PROTEIN"/>
    <property type="match status" value="1"/>
</dbReference>
<dbReference type="CDD" id="cd19097">
    <property type="entry name" value="AKR_unchar"/>
    <property type="match status" value="1"/>
</dbReference>
<dbReference type="OrthoDB" id="9773828at2"/>
<gene>
    <name evidence="2" type="ORF">AOG27_12150</name>
</gene>
<reference evidence="2 3" key="1">
    <citation type="submission" date="2015-09" db="EMBL/GenBank/DDBJ databases">
        <title>Draft Genome Sequence of Pseudoalteromonas lipolytica UCD-48B.</title>
        <authorList>
            <person name="Krusor M."/>
            <person name="Coil D.A."/>
            <person name="Lang J.M."/>
            <person name="Eisen J.A."/>
            <person name="Alexiev A."/>
        </authorList>
    </citation>
    <scope>NUCLEOTIDE SEQUENCE [LARGE SCALE GENOMIC DNA]</scope>
    <source>
        <strain evidence="2 3">UCD-48B</strain>
    </source>
</reference>
<dbReference type="InterPro" id="IPR023210">
    <property type="entry name" value="NADP_OxRdtase_dom"/>
</dbReference>
<dbReference type="InterPro" id="IPR053135">
    <property type="entry name" value="AKR2_Oxidoreductase"/>
</dbReference>
<dbReference type="InterPro" id="IPR036812">
    <property type="entry name" value="NAD(P)_OxRdtase_dom_sf"/>
</dbReference>
<comment type="caution">
    <text evidence="2">The sequence shown here is derived from an EMBL/GenBank/DDBJ whole genome shotgun (WGS) entry which is preliminary data.</text>
</comment>
<dbReference type="SUPFAM" id="SSF51430">
    <property type="entry name" value="NAD(P)-linked oxidoreductase"/>
    <property type="match status" value="1"/>
</dbReference>
<name>A0A0N8HKB1_9GAMM</name>
<dbReference type="Gene3D" id="3.20.20.100">
    <property type="entry name" value="NADP-dependent oxidoreductase domain"/>
    <property type="match status" value="1"/>
</dbReference>
<dbReference type="STRING" id="570156.AOG27_12150"/>
<protein>
    <submittedName>
        <fullName evidence="2">Aldo/keto reductase</fullName>
    </submittedName>
</protein>
<dbReference type="EMBL" id="LJTC01000007">
    <property type="protein sequence ID" value="KPM83384.1"/>
    <property type="molecule type" value="Genomic_DNA"/>
</dbReference>
<evidence type="ECO:0000313" key="3">
    <source>
        <dbReference type="Proteomes" id="UP000050378"/>
    </source>
</evidence>
<sequence length="286" mass="32097">MKLALGTVQFGLNYGVSNRAGKTRTEEVKRILRLAKSASLNTIDTAAAYGDAEAVLGNCTINDFNIVSKVKPLPISCNEEEWVHSCLKRTLADLNLNAIYGLLLHNADDLKKYPSLLEILYNIKTNNKVAKIGLSVYSPNQVSQPILEKIDLVQLPVNIFDQRFLTADLLQNFKNNKVEVHTRSAFLQGLLLMSEGEWPEYFNPIKHSLEQFHLIAKHLNVTPLALAINYVVGIELIDKVVVGVNNEAQLEEILQALESKLEPNVFYNELSIEDEKFINPAKWQLG</sequence>
<dbReference type="Proteomes" id="UP000050378">
    <property type="component" value="Unassembled WGS sequence"/>
</dbReference>
<organism evidence="2 3">
    <name type="scientific">Pseudoalteromonas lipolytica</name>
    <dbReference type="NCBI Taxonomy" id="570156"/>
    <lineage>
        <taxon>Bacteria</taxon>
        <taxon>Pseudomonadati</taxon>
        <taxon>Pseudomonadota</taxon>
        <taxon>Gammaproteobacteria</taxon>
        <taxon>Alteromonadales</taxon>
        <taxon>Pseudoalteromonadaceae</taxon>
        <taxon>Pseudoalteromonas</taxon>
    </lineage>
</organism>
<feature type="domain" description="NADP-dependent oxidoreductase" evidence="1">
    <location>
        <begin position="2"/>
        <end position="264"/>
    </location>
</feature>
<evidence type="ECO:0000259" key="1">
    <source>
        <dbReference type="Pfam" id="PF00248"/>
    </source>
</evidence>